<dbReference type="RefSeq" id="WP_106363033.1">
    <property type="nucleotide sequence ID" value="NZ_PVTJ01000002.1"/>
</dbReference>
<keyword evidence="2" id="KW-1133">Transmembrane helix</keyword>
<dbReference type="Proteomes" id="UP000238176">
    <property type="component" value="Unassembled WGS sequence"/>
</dbReference>
<evidence type="ECO:0000256" key="2">
    <source>
        <dbReference type="SAM" id="Phobius"/>
    </source>
</evidence>
<reference evidence="3 4" key="1">
    <citation type="submission" date="2018-03" db="EMBL/GenBank/DDBJ databases">
        <title>Genomic Encyclopedia of Type Strains, Phase III (KMG-III): the genomes of soil and plant-associated and newly described type strains.</title>
        <authorList>
            <person name="Whitman W."/>
        </authorList>
    </citation>
    <scope>NUCLEOTIDE SEQUENCE [LARGE SCALE GENOMIC DNA]</scope>
    <source>
        <strain evidence="3 4">CGMCC 4.7067</strain>
    </source>
</reference>
<evidence type="ECO:0000313" key="4">
    <source>
        <dbReference type="Proteomes" id="UP000238176"/>
    </source>
</evidence>
<feature type="transmembrane region" description="Helical" evidence="2">
    <location>
        <begin position="194"/>
        <end position="218"/>
    </location>
</feature>
<accession>A0A2T0USI9</accession>
<name>A0A2T0USI9_9ACTN</name>
<protein>
    <submittedName>
        <fullName evidence="3">Uncharacterized protein</fullName>
    </submittedName>
</protein>
<gene>
    <name evidence="3" type="ORF">B0I28_102476</name>
</gene>
<keyword evidence="4" id="KW-1185">Reference proteome</keyword>
<organism evidence="3 4">
    <name type="scientific">Glycomyces artemisiae</name>
    <dbReference type="NCBI Taxonomy" id="1076443"/>
    <lineage>
        <taxon>Bacteria</taxon>
        <taxon>Bacillati</taxon>
        <taxon>Actinomycetota</taxon>
        <taxon>Actinomycetes</taxon>
        <taxon>Glycomycetales</taxon>
        <taxon>Glycomycetaceae</taxon>
        <taxon>Glycomyces</taxon>
    </lineage>
</organism>
<sequence>MEAAGRAFRDPQDVDDAPRAAYRDRDGRRHEAPGAPTLRFDSVEDYRAGRSAAADPGPGSGLLDVLVCTAATADRTGVLLLDGAPVAAGDGRYQVEVAPGTHRLDVQGADAASAVFTVAAGERVHFTTGQGVAVRHQVDYRTQLYRVRDASDLLPVLGGRAANVSGAGCLIAVVGAIALAFAMVAVPLSDGGTFGAVAGAIGGGGGLVLIGGAAMGITATRSLHKRAKANRLESARTDGGATAYPSAEDARGKAQGLLVVYDLFLYRLSRADDGTLAYEGTGEALALAHAGRLRAWIDGAEVPCDWAAWHYPLAPGPHRFRVDYDGETSTEFTVDVPVHGDAAVLHVPVRVFRVWDGTGFEPLPAQIAHRITKRAKTAVGRVYQNNADPDDWVPPRIWPPA</sequence>
<dbReference type="OrthoDB" id="5176793at2"/>
<proteinExistence type="predicted"/>
<feature type="transmembrane region" description="Helical" evidence="2">
    <location>
        <begin position="167"/>
        <end position="188"/>
    </location>
</feature>
<dbReference type="AlphaFoldDB" id="A0A2T0USI9"/>
<keyword evidence="2" id="KW-0472">Membrane</keyword>
<keyword evidence="2" id="KW-0812">Transmembrane</keyword>
<evidence type="ECO:0000256" key="1">
    <source>
        <dbReference type="SAM" id="MobiDB-lite"/>
    </source>
</evidence>
<feature type="compositionally biased region" description="Basic and acidic residues" evidence="1">
    <location>
        <begin position="7"/>
        <end position="32"/>
    </location>
</feature>
<feature type="region of interest" description="Disordered" evidence="1">
    <location>
        <begin position="1"/>
        <end position="43"/>
    </location>
</feature>
<dbReference type="EMBL" id="PVTJ01000002">
    <property type="protein sequence ID" value="PRY60864.1"/>
    <property type="molecule type" value="Genomic_DNA"/>
</dbReference>
<evidence type="ECO:0000313" key="3">
    <source>
        <dbReference type="EMBL" id="PRY60864.1"/>
    </source>
</evidence>
<comment type="caution">
    <text evidence="3">The sequence shown here is derived from an EMBL/GenBank/DDBJ whole genome shotgun (WGS) entry which is preliminary data.</text>
</comment>